<dbReference type="PRINTS" id="PR00019">
    <property type="entry name" value="LEURICHRPT"/>
</dbReference>
<dbReference type="SMART" id="SM00365">
    <property type="entry name" value="LRR_SD22"/>
    <property type="match status" value="5"/>
</dbReference>
<dbReference type="PANTHER" id="PTHR48062:SF21">
    <property type="entry name" value="RECEPTOR-LIKE PROTEIN 12"/>
    <property type="match status" value="1"/>
</dbReference>
<dbReference type="Pfam" id="PF00560">
    <property type="entry name" value="LRR_1"/>
    <property type="match status" value="4"/>
</dbReference>
<dbReference type="GO" id="GO:0005886">
    <property type="term" value="C:plasma membrane"/>
    <property type="evidence" value="ECO:0007669"/>
    <property type="project" value="UniProtKB-SubCell"/>
</dbReference>
<dbReference type="InterPro" id="IPR051502">
    <property type="entry name" value="RLP_Defense_Trigger"/>
</dbReference>
<comment type="caution">
    <text evidence="16">The sequence shown here is derived from an EMBL/GenBank/DDBJ whole genome shotgun (WGS) entry which is preliminary data.</text>
</comment>
<feature type="chain" id="PRO_5041431576" description="Disease resistance R13L4/SHOC-2-like LRR domain-containing protein" evidence="14">
    <location>
        <begin position="24"/>
        <end position="773"/>
    </location>
</feature>
<dbReference type="InterPro" id="IPR055414">
    <property type="entry name" value="LRR_R13L4/SHOC2-like"/>
</dbReference>
<dbReference type="GO" id="GO:0051606">
    <property type="term" value="P:detection of stimulus"/>
    <property type="evidence" value="ECO:0007669"/>
    <property type="project" value="UniProtKB-ARBA"/>
</dbReference>
<proteinExistence type="inferred from homology"/>
<comment type="similarity">
    <text evidence="2">Belongs to the RLP family.</text>
</comment>
<dbReference type="SUPFAM" id="SSF52047">
    <property type="entry name" value="RNI-like"/>
    <property type="match status" value="1"/>
</dbReference>
<dbReference type="EMBL" id="JAUESC010000004">
    <property type="protein sequence ID" value="KAK0594885.1"/>
    <property type="molecule type" value="Genomic_DNA"/>
</dbReference>
<feature type="transmembrane region" description="Helical" evidence="13">
    <location>
        <begin position="718"/>
        <end position="740"/>
    </location>
</feature>
<dbReference type="Gene3D" id="3.80.10.10">
    <property type="entry name" value="Ribonuclease Inhibitor"/>
    <property type="match status" value="5"/>
</dbReference>
<keyword evidence="17" id="KW-1185">Reference proteome</keyword>
<gene>
    <name evidence="16" type="ORF">LWI29_001559</name>
</gene>
<keyword evidence="5 13" id="KW-0812">Transmembrane</keyword>
<evidence type="ECO:0000256" key="13">
    <source>
        <dbReference type="SAM" id="Phobius"/>
    </source>
</evidence>
<evidence type="ECO:0000256" key="11">
    <source>
        <dbReference type="ARBA" id="ARBA00023180"/>
    </source>
</evidence>
<dbReference type="FunFam" id="3.80.10.10:FF:000470">
    <property type="entry name" value="LRR receptor-like serine/threonine-protein kinase RPK2"/>
    <property type="match status" value="1"/>
</dbReference>
<dbReference type="InterPro" id="IPR001611">
    <property type="entry name" value="Leu-rich_rpt"/>
</dbReference>
<sequence>MGSKWVWVLGVVFIFVSLEGCLSQNGCGFWEEERVALLQLKLFFNRTRNWVEGKNVVPAVTCGGSTGRVSRLNLQDSRDLELREWYLNASLFSAFEELRELDLSNNSIAGFVENKGSDKVLRLSNLENLYLGYNRFNNNIFSSLGALSSLKNLYLNDNGLKGVVNVSDGGAITKFLNHQRYLQSVDLSNNNLTEGFPNWLLENNAELHDLDLANNLLGGYLSIHSHMNLIKLDISNNSFQGHIPKEVADLPSLGTLNLSRNHFDGSIPSSIGDLNLLYSLDLSYNNLSGEIPEHLVEGCTSLTVLVLSNNKLRGKIFSSVFNLTNLQTLQLNGNHFTGSIPDSLSKASGLVGLYLGDNKLSGRIPSWLGNMSSLKYVRMANNLFEGPIPLEFCQFQSLKVLSLAENNLFGSLPSCFSPSLIRHVHLSKNKLQGNLKDAFFNSSHLVTLDLGHNCFDGSIPTWIGRLSRLTYLFLSNNNLEGEVPTQLCQLNHLRLVDLSHNNLSGYIPCLNFTALQRSEQEVENPLCLDEFPYICQSSVNTHNPIEYLLDRIEESVEFTTKTLTYSYHGKVLTYMSGVDLSCNKLTGPIPPQVGNLIGIHALNLSHNNLIGPIPQTFSKLKQIESLDLSFNNLNGKIPPQLVELYTLSSFSVAHNNLSGRTPERIAQFNTFDGNSYEGNPLLCGPPLPKSCETSRPPSPMPGASTDNEEDDDFIDMNIFYLSFIGSYIIVLLGIAAVLYINPYWRRALFYHVETWMTTCYYFIVDNLPQRFLH</sequence>
<evidence type="ECO:0000256" key="10">
    <source>
        <dbReference type="ARBA" id="ARBA00023170"/>
    </source>
</evidence>
<keyword evidence="7" id="KW-0677">Repeat</keyword>
<reference evidence="16" key="2">
    <citation type="submission" date="2023-06" db="EMBL/GenBank/DDBJ databases">
        <authorList>
            <person name="Swenson N.G."/>
            <person name="Wegrzyn J.L."/>
            <person name="Mcevoy S.L."/>
        </authorList>
    </citation>
    <scope>NUCLEOTIDE SEQUENCE</scope>
    <source>
        <strain evidence="16">NS2018</strain>
        <tissue evidence="16">Leaf</tissue>
    </source>
</reference>
<comment type="subcellular location">
    <subcellularLocation>
        <location evidence="1">Cell membrane</location>
        <topology evidence="1">Single-pass type I membrane protein</topology>
    </subcellularLocation>
</comment>
<dbReference type="SMART" id="SM00369">
    <property type="entry name" value="LRR_TYP"/>
    <property type="match status" value="9"/>
</dbReference>
<keyword evidence="6 14" id="KW-0732">Signal</keyword>
<keyword evidence="11" id="KW-0325">Glycoprotein</keyword>
<evidence type="ECO:0000256" key="3">
    <source>
        <dbReference type="ARBA" id="ARBA00022475"/>
    </source>
</evidence>
<organism evidence="16 17">
    <name type="scientific">Acer saccharum</name>
    <name type="common">Sugar maple</name>
    <dbReference type="NCBI Taxonomy" id="4024"/>
    <lineage>
        <taxon>Eukaryota</taxon>
        <taxon>Viridiplantae</taxon>
        <taxon>Streptophyta</taxon>
        <taxon>Embryophyta</taxon>
        <taxon>Tracheophyta</taxon>
        <taxon>Spermatophyta</taxon>
        <taxon>Magnoliopsida</taxon>
        <taxon>eudicotyledons</taxon>
        <taxon>Gunneridae</taxon>
        <taxon>Pentapetalae</taxon>
        <taxon>rosids</taxon>
        <taxon>malvids</taxon>
        <taxon>Sapindales</taxon>
        <taxon>Sapindaceae</taxon>
        <taxon>Hippocastanoideae</taxon>
        <taxon>Acereae</taxon>
        <taxon>Acer</taxon>
    </lineage>
</organism>
<name>A0AA39ST98_ACESA</name>
<feature type="transmembrane region" description="Helical" evidence="13">
    <location>
        <begin position="747"/>
        <end position="764"/>
    </location>
</feature>
<keyword evidence="3" id="KW-1003">Cell membrane</keyword>
<dbReference type="InterPro" id="IPR003591">
    <property type="entry name" value="Leu-rich_rpt_typical-subtyp"/>
</dbReference>
<evidence type="ECO:0000256" key="14">
    <source>
        <dbReference type="SAM" id="SignalP"/>
    </source>
</evidence>
<feature type="region of interest" description="Disordered" evidence="12">
    <location>
        <begin position="687"/>
        <end position="709"/>
    </location>
</feature>
<protein>
    <recommendedName>
        <fullName evidence="15">Disease resistance R13L4/SHOC-2-like LRR domain-containing protein</fullName>
    </recommendedName>
</protein>
<feature type="signal peptide" evidence="14">
    <location>
        <begin position="1"/>
        <end position="23"/>
    </location>
</feature>
<dbReference type="FunFam" id="3.80.10.10:FF:000111">
    <property type="entry name" value="LRR receptor-like serine/threonine-protein kinase ERECTA"/>
    <property type="match status" value="1"/>
</dbReference>
<dbReference type="Pfam" id="PF23598">
    <property type="entry name" value="LRR_14"/>
    <property type="match status" value="1"/>
</dbReference>
<keyword evidence="4" id="KW-0433">Leucine-rich repeat</keyword>
<evidence type="ECO:0000256" key="12">
    <source>
        <dbReference type="SAM" id="MobiDB-lite"/>
    </source>
</evidence>
<evidence type="ECO:0000256" key="4">
    <source>
        <dbReference type="ARBA" id="ARBA00022614"/>
    </source>
</evidence>
<evidence type="ECO:0000256" key="1">
    <source>
        <dbReference type="ARBA" id="ARBA00004251"/>
    </source>
</evidence>
<dbReference type="PANTHER" id="PTHR48062">
    <property type="entry name" value="RECEPTOR-LIKE PROTEIN 14"/>
    <property type="match status" value="1"/>
</dbReference>
<keyword evidence="8 13" id="KW-1133">Transmembrane helix</keyword>
<evidence type="ECO:0000313" key="17">
    <source>
        <dbReference type="Proteomes" id="UP001168877"/>
    </source>
</evidence>
<dbReference type="Pfam" id="PF13855">
    <property type="entry name" value="LRR_8"/>
    <property type="match status" value="1"/>
</dbReference>
<dbReference type="Proteomes" id="UP001168877">
    <property type="component" value="Unassembled WGS sequence"/>
</dbReference>
<evidence type="ECO:0000256" key="5">
    <source>
        <dbReference type="ARBA" id="ARBA00022692"/>
    </source>
</evidence>
<evidence type="ECO:0000313" key="16">
    <source>
        <dbReference type="EMBL" id="KAK0594885.1"/>
    </source>
</evidence>
<dbReference type="FunFam" id="3.80.10.10:FF:000095">
    <property type="entry name" value="LRR receptor-like serine/threonine-protein kinase GSO1"/>
    <property type="match status" value="1"/>
</dbReference>
<evidence type="ECO:0000256" key="2">
    <source>
        <dbReference type="ARBA" id="ARBA00009592"/>
    </source>
</evidence>
<reference evidence="16" key="1">
    <citation type="journal article" date="2022" name="Plant J.">
        <title>Strategies of tolerance reflected in two North American maple genomes.</title>
        <authorList>
            <person name="McEvoy S.L."/>
            <person name="Sezen U.U."/>
            <person name="Trouern-Trend A."/>
            <person name="McMahon S.M."/>
            <person name="Schaberg P.G."/>
            <person name="Yang J."/>
            <person name="Wegrzyn J.L."/>
            <person name="Swenson N.G."/>
        </authorList>
    </citation>
    <scope>NUCLEOTIDE SEQUENCE</scope>
    <source>
        <strain evidence="16">NS2018</strain>
    </source>
</reference>
<dbReference type="InterPro" id="IPR032675">
    <property type="entry name" value="LRR_dom_sf"/>
</dbReference>
<evidence type="ECO:0000256" key="6">
    <source>
        <dbReference type="ARBA" id="ARBA00022729"/>
    </source>
</evidence>
<dbReference type="SUPFAM" id="SSF52058">
    <property type="entry name" value="L domain-like"/>
    <property type="match status" value="2"/>
</dbReference>
<evidence type="ECO:0000259" key="15">
    <source>
        <dbReference type="Pfam" id="PF23598"/>
    </source>
</evidence>
<evidence type="ECO:0000256" key="8">
    <source>
        <dbReference type="ARBA" id="ARBA00022989"/>
    </source>
</evidence>
<evidence type="ECO:0000256" key="9">
    <source>
        <dbReference type="ARBA" id="ARBA00023136"/>
    </source>
</evidence>
<dbReference type="AlphaFoldDB" id="A0AA39ST98"/>
<keyword evidence="10" id="KW-0675">Receptor</keyword>
<evidence type="ECO:0000256" key="7">
    <source>
        <dbReference type="ARBA" id="ARBA00022737"/>
    </source>
</evidence>
<feature type="domain" description="Disease resistance R13L4/SHOC-2-like LRR" evidence="15">
    <location>
        <begin position="314"/>
        <end position="502"/>
    </location>
</feature>
<keyword evidence="9 13" id="KW-0472">Membrane</keyword>
<accession>A0AA39ST98</accession>